<evidence type="ECO:0000313" key="2">
    <source>
        <dbReference type="Proteomes" id="UP000499080"/>
    </source>
</evidence>
<accession>A0A4Y2FMT6</accession>
<dbReference type="Proteomes" id="UP000499080">
    <property type="component" value="Unassembled WGS sequence"/>
</dbReference>
<comment type="caution">
    <text evidence="1">The sequence shown here is derived from an EMBL/GenBank/DDBJ whole genome shotgun (WGS) entry which is preliminary data.</text>
</comment>
<keyword evidence="2" id="KW-1185">Reference proteome</keyword>
<gene>
    <name evidence="1" type="ORF">AVEN_46957_1</name>
</gene>
<evidence type="ECO:0000313" key="1">
    <source>
        <dbReference type="EMBL" id="GBM41689.1"/>
    </source>
</evidence>
<protein>
    <submittedName>
        <fullName evidence="1">Uncharacterized protein</fullName>
    </submittedName>
</protein>
<sequence length="90" mass="10200">MFIPNLKEVIEVVLKNECGTLMSRNKLGCLLFTLNLFVSVPCESPRALSIRLHRAPRVNTLLHLVYGEYCYKSLSVGVWCKQSNTQDNGE</sequence>
<organism evidence="1 2">
    <name type="scientific">Araneus ventricosus</name>
    <name type="common">Orbweaver spider</name>
    <name type="synonym">Epeira ventricosa</name>
    <dbReference type="NCBI Taxonomy" id="182803"/>
    <lineage>
        <taxon>Eukaryota</taxon>
        <taxon>Metazoa</taxon>
        <taxon>Ecdysozoa</taxon>
        <taxon>Arthropoda</taxon>
        <taxon>Chelicerata</taxon>
        <taxon>Arachnida</taxon>
        <taxon>Araneae</taxon>
        <taxon>Araneomorphae</taxon>
        <taxon>Entelegynae</taxon>
        <taxon>Araneoidea</taxon>
        <taxon>Araneidae</taxon>
        <taxon>Araneus</taxon>
    </lineage>
</organism>
<proteinExistence type="predicted"/>
<dbReference type="EMBL" id="BGPR01000970">
    <property type="protein sequence ID" value="GBM41689.1"/>
    <property type="molecule type" value="Genomic_DNA"/>
</dbReference>
<reference evidence="1 2" key="1">
    <citation type="journal article" date="2019" name="Sci. Rep.">
        <title>Orb-weaving spider Araneus ventricosus genome elucidates the spidroin gene catalogue.</title>
        <authorList>
            <person name="Kono N."/>
            <person name="Nakamura H."/>
            <person name="Ohtoshi R."/>
            <person name="Moran D.A.P."/>
            <person name="Shinohara A."/>
            <person name="Yoshida Y."/>
            <person name="Fujiwara M."/>
            <person name="Mori M."/>
            <person name="Tomita M."/>
            <person name="Arakawa K."/>
        </authorList>
    </citation>
    <scope>NUCLEOTIDE SEQUENCE [LARGE SCALE GENOMIC DNA]</scope>
</reference>
<dbReference type="AlphaFoldDB" id="A0A4Y2FMT6"/>
<name>A0A4Y2FMT6_ARAVE</name>